<accession>A0A923S806</accession>
<dbReference type="Proteomes" id="UP000620327">
    <property type="component" value="Unassembled WGS sequence"/>
</dbReference>
<dbReference type="AlphaFoldDB" id="A0A923S806"/>
<dbReference type="InterPro" id="IPR007921">
    <property type="entry name" value="CHAP_dom"/>
</dbReference>
<sequence length="273" mass="30082">MTAIERVIATARAEIGYIEKATNSQLEGKTANAGSGNWTKYAAFLDGLGVYNFPKNGYAWCDMFVDWCYITTFGLSVAMKMTNQPMGGYGAGCTQSAGYYRAVGRFHKSNPQPGDQIFFTNDGGKSMYHTGLVEKVSGDRVYTIEGNTSSAPGVVPNGGIVRDKNYSINYAQIGGYGTPDWSLVKEEEDMAEITQDKFNEMFKVAMNAYRAELQDNDCGNFSADGRKFVEETGLLVGGSKLPNGEANFMWQDFLTREQFATVLYRFAQKFGLS</sequence>
<name>A0A923S806_9FIRM</name>
<dbReference type="EMBL" id="JACOQI010000013">
    <property type="protein sequence ID" value="MBC5771201.1"/>
    <property type="molecule type" value="Genomic_DNA"/>
</dbReference>
<evidence type="ECO:0000313" key="2">
    <source>
        <dbReference type="EMBL" id="MBC5771201.1"/>
    </source>
</evidence>
<dbReference type="RefSeq" id="WP_187015421.1">
    <property type="nucleotide sequence ID" value="NZ_JACOQI010000013.1"/>
</dbReference>
<dbReference type="Gene3D" id="3.90.1720.10">
    <property type="entry name" value="endopeptidase domain like (from Nostoc punctiforme)"/>
    <property type="match status" value="1"/>
</dbReference>
<dbReference type="SUPFAM" id="SSF54001">
    <property type="entry name" value="Cysteine proteinases"/>
    <property type="match status" value="1"/>
</dbReference>
<protein>
    <submittedName>
        <fullName evidence="2">CHAP domain-containing protein</fullName>
    </submittedName>
</protein>
<comment type="caution">
    <text evidence="2">The sequence shown here is derived from an EMBL/GenBank/DDBJ whole genome shotgun (WGS) entry which is preliminary data.</text>
</comment>
<dbReference type="Pfam" id="PF05257">
    <property type="entry name" value="CHAP"/>
    <property type="match status" value="1"/>
</dbReference>
<keyword evidence="3" id="KW-1185">Reference proteome</keyword>
<reference evidence="2" key="1">
    <citation type="submission" date="2020-08" db="EMBL/GenBank/DDBJ databases">
        <title>Genome public.</title>
        <authorList>
            <person name="Liu C."/>
            <person name="Sun Q."/>
        </authorList>
    </citation>
    <scope>NUCLEOTIDE SEQUENCE</scope>
    <source>
        <strain evidence="2">BX15</strain>
    </source>
</reference>
<evidence type="ECO:0000259" key="1">
    <source>
        <dbReference type="Pfam" id="PF05257"/>
    </source>
</evidence>
<evidence type="ECO:0000313" key="3">
    <source>
        <dbReference type="Proteomes" id="UP000620327"/>
    </source>
</evidence>
<organism evidence="2 3">
    <name type="scientific">Dysosmobacter segnis</name>
    <dbReference type="NCBI Taxonomy" id="2763042"/>
    <lineage>
        <taxon>Bacteria</taxon>
        <taxon>Bacillati</taxon>
        <taxon>Bacillota</taxon>
        <taxon>Clostridia</taxon>
        <taxon>Eubacteriales</taxon>
        <taxon>Oscillospiraceae</taxon>
        <taxon>Dysosmobacter</taxon>
    </lineage>
</organism>
<gene>
    <name evidence="2" type="ORF">H8Z83_12885</name>
</gene>
<feature type="domain" description="Peptidase C51" evidence="1">
    <location>
        <begin position="55"/>
        <end position="147"/>
    </location>
</feature>
<dbReference type="InterPro" id="IPR038765">
    <property type="entry name" value="Papain-like_cys_pep_sf"/>
</dbReference>
<proteinExistence type="predicted"/>